<dbReference type="InterPro" id="IPR029044">
    <property type="entry name" value="Nucleotide-diphossugar_trans"/>
</dbReference>
<dbReference type="PANTHER" id="PTHR43685:SF2">
    <property type="entry name" value="GLYCOSYLTRANSFERASE 2-LIKE DOMAIN-CONTAINING PROTEIN"/>
    <property type="match status" value="1"/>
</dbReference>
<dbReference type="STRING" id="1660074.CVIC8964_0182"/>
<dbReference type="Pfam" id="PF00535">
    <property type="entry name" value="Glycos_transf_2"/>
    <property type="match status" value="1"/>
</dbReference>
<evidence type="ECO:0000313" key="3">
    <source>
        <dbReference type="Proteomes" id="UP000194265"/>
    </source>
</evidence>
<proteinExistence type="predicted"/>
<organism evidence="2 3">
    <name type="scientific">Campylobacter vicugnae</name>
    <dbReference type="NCBI Taxonomy" id="1660076"/>
    <lineage>
        <taxon>Bacteria</taxon>
        <taxon>Pseudomonadati</taxon>
        <taxon>Campylobacterota</taxon>
        <taxon>Epsilonproteobacteria</taxon>
        <taxon>Campylobacterales</taxon>
        <taxon>Campylobacteraceae</taxon>
        <taxon>Campylobacter</taxon>
    </lineage>
</organism>
<dbReference type="CDD" id="cd00761">
    <property type="entry name" value="Glyco_tranf_GTA_type"/>
    <property type="match status" value="1"/>
</dbReference>
<dbReference type="InterPro" id="IPR050834">
    <property type="entry name" value="Glycosyltransf_2"/>
</dbReference>
<evidence type="ECO:0000313" key="2">
    <source>
        <dbReference type="EMBL" id="ARR01619.1"/>
    </source>
</evidence>
<dbReference type="RefSeq" id="WP_086333323.1">
    <property type="nucleotide sequence ID" value="NZ_CP018791.1"/>
</dbReference>
<dbReference type="EMBL" id="CP018791">
    <property type="protein sequence ID" value="ARR01619.1"/>
    <property type="molecule type" value="Genomic_DNA"/>
</dbReference>
<name>A0A1X9SZT1_9BACT</name>
<dbReference type="Proteomes" id="UP000194265">
    <property type="component" value="Chromosome"/>
</dbReference>
<dbReference type="OrthoDB" id="9786172at2"/>
<dbReference type="AlphaFoldDB" id="A0A1X9SZT1"/>
<dbReference type="SUPFAM" id="SSF53448">
    <property type="entry name" value="Nucleotide-diphospho-sugar transferases"/>
    <property type="match status" value="1"/>
</dbReference>
<dbReference type="PANTHER" id="PTHR43685">
    <property type="entry name" value="GLYCOSYLTRANSFERASE"/>
    <property type="match status" value="1"/>
</dbReference>
<dbReference type="Gene3D" id="3.90.550.10">
    <property type="entry name" value="Spore Coat Polysaccharide Biosynthesis Protein SpsA, Chain A"/>
    <property type="match status" value="1"/>
</dbReference>
<accession>A0A1X9SZT1</accession>
<evidence type="ECO:0000259" key="1">
    <source>
        <dbReference type="Pfam" id="PF00535"/>
    </source>
</evidence>
<gene>
    <name evidence="2" type="ORF">CVIC8964_0182</name>
</gene>
<reference evidence="2 3" key="1">
    <citation type="journal article" date="2017" name="Genome Biol. Evol.">
        <title>Comparative Genomic Analysis Identifies a Campylobacter Clade Deficient in Selenium Metabolism.</title>
        <authorList>
            <person name="Miller W.G."/>
            <person name="Yee E."/>
            <person name="Lopes B.S."/>
            <person name="Chapman M.H."/>
            <person name="Huynh S."/>
            <person name="Bono J.L."/>
            <person name="Parker C.T."/>
            <person name="Strachan N.J.C."/>
            <person name="Forbes K.J."/>
        </authorList>
    </citation>
    <scope>NUCLEOTIDE SEQUENCE [LARGE SCALE GENOMIC DNA]</scope>
    <source>
        <strain evidence="2 3">RM8964</strain>
    </source>
</reference>
<feature type="domain" description="Glycosyltransferase 2-like" evidence="1">
    <location>
        <begin position="8"/>
        <end position="150"/>
    </location>
</feature>
<protein>
    <submittedName>
        <fullName evidence="2">Glycosyltransferase, family 2</fullName>
    </submittedName>
</protein>
<dbReference type="InterPro" id="IPR001173">
    <property type="entry name" value="Glyco_trans_2-like"/>
</dbReference>
<sequence>MHNKSVGIVVPIYNAAKYLEKCLHSISIQTYKNIKILLIDDGSTDKNINKIIKSYIYKDSRFTSIKISNSGQGVARNIGIEHFINTDKTDYILFVDSDDYIDENCIEELIKNIDDADFIWFDFRYKFENTKPHSNLTSIENYNLQNKITISNKDWLELSSKIDLHSFASGCWVMIDTDYIQKLNLRYLDVHGEDNHFGVMLFSNANKIKVYPKKLYNYIIRNDSTINYSGKISINSIPFRLRKYLRYFYDNPMVFSKYYRAGGAAIMLSSVIDSFKDDKEIYNLLEKTFLNRYCMLALNLQNFLNDPLGYKRYLPLAQKYAKDHNIGAFALVQSSVYYWIGLVLISSKISLKNFLKTPFYIYQILKNKAYAKKCKFDIDNYWDKDYALKVLNHKAYKLGIKTRIFINK</sequence>